<evidence type="ECO:0000313" key="15">
    <source>
        <dbReference type="EMBL" id="EJT77944.1"/>
    </source>
</evidence>
<dbReference type="GO" id="GO:0005737">
    <property type="term" value="C:cytoplasm"/>
    <property type="evidence" value="ECO:0007669"/>
    <property type="project" value="TreeGrafter"/>
</dbReference>
<evidence type="ECO:0000256" key="1">
    <source>
        <dbReference type="ARBA" id="ARBA00004123"/>
    </source>
</evidence>
<reference evidence="15" key="3">
    <citation type="submission" date="2010-09" db="EMBL/GenBank/DDBJ databases">
        <title>Annotation of Gaeumannomyces graminis var. tritici R3-111a-1.</title>
        <authorList>
            <consortium name="The Broad Institute Genome Sequencing Platform"/>
            <person name="Ma L.-J."/>
            <person name="Dead R."/>
            <person name="Young S.K."/>
            <person name="Zeng Q."/>
            <person name="Gargeya S."/>
            <person name="Fitzgerald M."/>
            <person name="Haas B."/>
            <person name="Abouelleil A."/>
            <person name="Alvarado L."/>
            <person name="Arachchi H.M."/>
            <person name="Berlin A."/>
            <person name="Brown A."/>
            <person name="Chapman S.B."/>
            <person name="Chen Z."/>
            <person name="Dunbar C."/>
            <person name="Freedman E."/>
            <person name="Gearin G."/>
            <person name="Gellesch M."/>
            <person name="Goldberg J."/>
            <person name="Griggs A."/>
            <person name="Gujja S."/>
            <person name="Heiman D."/>
            <person name="Howarth C."/>
            <person name="Larson L."/>
            <person name="Lui A."/>
            <person name="MacDonald P.J.P."/>
            <person name="Mehta T."/>
            <person name="Montmayeur A."/>
            <person name="Murphy C."/>
            <person name="Neiman D."/>
            <person name="Pearson M."/>
            <person name="Priest M."/>
            <person name="Roberts A."/>
            <person name="Saif S."/>
            <person name="Shea T."/>
            <person name="Shenoy N."/>
            <person name="Sisk P."/>
            <person name="Stolte C."/>
            <person name="Sykes S."/>
            <person name="Yandava C."/>
            <person name="Wortman J."/>
            <person name="Nusbaum C."/>
            <person name="Birren B."/>
        </authorList>
    </citation>
    <scope>NUCLEOTIDE SEQUENCE</scope>
    <source>
        <strain evidence="15">R3-111a-1</strain>
    </source>
</reference>
<dbReference type="EC" id="3.1.3.16" evidence="12"/>
<dbReference type="PROSITE" id="PS51479">
    <property type="entry name" value="ZF_RTR1"/>
    <property type="match status" value="1"/>
</dbReference>
<feature type="compositionally biased region" description="Basic and acidic residues" evidence="13">
    <location>
        <begin position="238"/>
        <end position="268"/>
    </location>
</feature>
<dbReference type="EMBL" id="GL385396">
    <property type="protein sequence ID" value="EJT77944.1"/>
    <property type="molecule type" value="Genomic_DNA"/>
</dbReference>
<gene>
    <name evidence="16" type="primary">20343505</name>
    <name evidence="15" type="ORF">GGTG_03047</name>
</gene>
<evidence type="ECO:0000256" key="8">
    <source>
        <dbReference type="ARBA" id="ARBA00023242"/>
    </source>
</evidence>
<dbReference type="HOGENOM" id="CLU_049331_1_0_1"/>
<feature type="region of interest" description="Disordered" evidence="13">
    <location>
        <begin position="1"/>
        <end position="33"/>
    </location>
</feature>
<evidence type="ECO:0000256" key="11">
    <source>
        <dbReference type="PROSITE-ProRule" id="PRU00812"/>
    </source>
</evidence>
<dbReference type="Pfam" id="PF04181">
    <property type="entry name" value="RPAP2_Rtr1"/>
    <property type="match status" value="1"/>
</dbReference>
<keyword evidence="7 12" id="KW-0904">Protein phosphatase</keyword>
<dbReference type="STRING" id="644352.J3NP41"/>
<evidence type="ECO:0000256" key="3">
    <source>
        <dbReference type="ARBA" id="ARBA00022723"/>
    </source>
</evidence>
<keyword evidence="4 12" id="KW-0863">Zinc-finger</keyword>
<keyword evidence="5 12" id="KW-0378">Hydrolase</keyword>
<sequence length="297" mass="32740">MSSSAAKKPLKGILKQPKTPAAQPEENGKQAEARRIAVQHATIIQQQKDIQDEIFRSLLRLLDFPLAAGDDDKGTADGKPPPPPAAKYSASNPAASDAAEFKRLVRMFQPTDYDDLIEERNIAGSCGYALCPLPHKRIPNAGTWKMVNKGRADFDIVRTAELEKWCSDDCARRALYVKVQLHETGAWERIGMPDVRIDLYGEDGPKAKKGDAAPPADEKLAEDIARLRIDAEGIAATEESKTLALERGDTKRKGKESLIDFDIREKKTIAAPKPPSKEQDSDGEDDVHMLLEGHKPR</sequence>
<evidence type="ECO:0000313" key="17">
    <source>
        <dbReference type="Proteomes" id="UP000006039"/>
    </source>
</evidence>
<dbReference type="InterPro" id="IPR039693">
    <property type="entry name" value="Rtr1/RPAP2"/>
</dbReference>
<reference evidence="15" key="2">
    <citation type="submission" date="2010-07" db="EMBL/GenBank/DDBJ databases">
        <authorList>
            <consortium name="The Broad Institute Genome Sequencing Platform"/>
            <consortium name="Broad Institute Genome Sequencing Center for Infectious Disease"/>
            <person name="Ma L.-J."/>
            <person name="Dead R."/>
            <person name="Young S."/>
            <person name="Zeng Q."/>
            <person name="Koehrsen M."/>
            <person name="Alvarado L."/>
            <person name="Berlin A."/>
            <person name="Chapman S.B."/>
            <person name="Chen Z."/>
            <person name="Freedman E."/>
            <person name="Gellesch M."/>
            <person name="Goldberg J."/>
            <person name="Griggs A."/>
            <person name="Gujja S."/>
            <person name="Heilman E.R."/>
            <person name="Heiman D."/>
            <person name="Hepburn T."/>
            <person name="Howarth C."/>
            <person name="Jen D."/>
            <person name="Larson L."/>
            <person name="Mehta T."/>
            <person name="Neiman D."/>
            <person name="Pearson M."/>
            <person name="Roberts A."/>
            <person name="Saif S."/>
            <person name="Shea T."/>
            <person name="Shenoy N."/>
            <person name="Sisk P."/>
            <person name="Stolte C."/>
            <person name="Sykes S."/>
            <person name="Walk T."/>
            <person name="White J."/>
            <person name="Yandava C."/>
            <person name="Haas B."/>
            <person name="Nusbaum C."/>
            <person name="Birren B."/>
        </authorList>
    </citation>
    <scope>NUCLEOTIDE SEQUENCE</scope>
    <source>
        <strain evidence="15">R3-111a-1</strain>
    </source>
</reference>
<keyword evidence="17" id="KW-1185">Reference proteome</keyword>
<comment type="catalytic activity">
    <reaction evidence="10 12">
        <text>O-phospho-L-threonyl-[protein] + H2O = L-threonyl-[protein] + phosphate</text>
        <dbReference type="Rhea" id="RHEA:47004"/>
        <dbReference type="Rhea" id="RHEA-COMP:11060"/>
        <dbReference type="Rhea" id="RHEA-COMP:11605"/>
        <dbReference type="ChEBI" id="CHEBI:15377"/>
        <dbReference type="ChEBI" id="CHEBI:30013"/>
        <dbReference type="ChEBI" id="CHEBI:43474"/>
        <dbReference type="ChEBI" id="CHEBI:61977"/>
        <dbReference type="EC" id="3.1.3.16"/>
    </reaction>
</comment>
<reference evidence="16" key="5">
    <citation type="submission" date="2018-04" db="UniProtKB">
        <authorList>
            <consortium name="EnsemblFungi"/>
        </authorList>
    </citation>
    <scope>IDENTIFICATION</scope>
    <source>
        <strain evidence="16">R3-111a-1</strain>
    </source>
</reference>
<evidence type="ECO:0000256" key="10">
    <source>
        <dbReference type="ARBA" id="ARBA00048336"/>
    </source>
</evidence>
<dbReference type="VEuPathDB" id="FungiDB:GGTG_03047"/>
<dbReference type="EnsemblFungi" id="EJT77944">
    <property type="protein sequence ID" value="EJT77944"/>
    <property type="gene ID" value="GGTG_03047"/>
</dbReference>
<dbReference type="InterPro" id="IPR007308">
    <property type="entry name" value="Rtr1/RPAP2_dom"/>
</dbReference>
<keyword evidence="3 12" id="KW-0479">Metal-binding</keyword>
<reference evidence="17" key="1">
    <citation type="submission" date="2010-07" db="EMBL/GenBank/DDBJ databases">
        <title>The genome sequence of Gaeumannomyces graminis var. tritici strain R3-111a-1.</title>
        <authorList>
            <consortium name="The Broad Institute Genome Sequencing Platform"/>
            <person name="Ma L.-J."/>
            <person name="Dead R."/>
            <person name="Young S."/>
            <person name="Zeng Q."/>
            <person name="Koehrsen M."/>
            <person name="Alvarado L."/>
            <person name="Berlin A."/>
            <person name="Chapman S.B."/>
            <person name="Chen Z."/>
            <person name="Freedman E."/>
            <person name="Gellesch M."/>
            <person name="Goldberg J."/>
            <person name="Griggs A."/>
            <person name="Gujja S."/>
            <person name="Heilman E.R."/>
            <person name="Heiman D."/>
            <person name="Hepburn T."/>
            <person name="Howarth C."/>
            <person name="Jen D."/>
            <person name="Larson L."/>
            <person name="Mehta T."/>
            <person name="Neiman D."/>
            <person name="Pearson M."/>
            <person name="Roberts A."/>
            <person name="Saif S."/>
            <person name="Shea T."/>
            <person name="Shenoy N."/>
            <person name="Sisk P."/>
            <person name="Stolte C."/>
            <person name="Sykes S."/>
            <person name="Walk T."/>
            <person name="White J."/>
            <person name="Yandava C."/>
            <person name="Haas B."/>
            <person name="Nusbaum C."/>
            <person name="Birren B."/>
        </authorList>
    </citation>
    <scope>NUCLEOTIDE SEQUENCE [LARGE SCALE GENOMIC DNA]</scope>
    <source>
        <strain evidence="17">R3-111a-1</strain>
    </source>
</reference>
<dbReference type="Proteomes" id="UP000006039">
    <property type="component" value="Unassembled WGS sequence"/>
</dbReference>
<comment type="subcellular location">
    <subcellularLocation>
        <location evidence="1 12">Nucleus</location>
    </subcellularLocation>
</comment>
<dbReference type="AlphaFoldDB" id="J3NP41"/>
<name>J3NP41_GAET3</name>
<evidence type="ECO:0000313" key="16">
    <source>
        <dbReference type="EnsemblFungi" id="EJT77944"/>
    </source>
</evidence>
<dbReference type="eggNOG" id="ENOG502SCU8">
    <property type="taxonomic scope" value="Eukaryota"/>
</dbReference>
<dbReference type="OrthoDB" id="2590500at2759"/>
<comment type="catalytic activity">
    <reaction evidence="9 12">
        <text>O-phospho-L-seryl-[protein] + H2O = L-seryl-[protein] + phosphate</text>
        <dbReference type="Rhea" id="RHEA:20629"/>
        <dbReference type="Rhea" id="RHEA-COMP:9863"/>
        <dbReference type="Rhea" id="RHEA-COMP:11604"/>
        <dbReference type="ChEBI" id="CHEBI:15377"/>
        <dbReference type="ChEBI" id="CHEBI:29999"/>
        <dbReference type="ChEBI" id="CHEBI:43474"/>
        <dbReference type="ChEBI" id="CHEBI:83421"/>
        <dbReference type="EC" id="3.1.3.16"/>
    </reaction>
</comment>
<dbReference type="Gene3D" id="1.25.40.820">
    <property type="match status" value="1"/>
</dbReference>
<accession>J3NP41</accession>
<evidence type="ECO:0000259" key="14">
    <source>
        <dbReference type="PROSITE" id="PS51479"/>
    </source>
</evidence>
<evidence type="ECO:0000256" key="2">
    <source>
        <dbReference type="ARBA" id="ARBA00005676"/>
    </source>
</evidence>
<evidence type="ECO:0000256" key="12">
    <source>
        <dbReference type="RuleBase" id="RU367080"/>
    </source>
</evidence>
<reference evidence="16" key="4">
    <citation type="journal article" date="2015" name="G3 (Bethesda)">
        <title>Genome sequences of three phytopathogenic species of the Magnaporthaceae family of fungi.</title>
        <authorList>
            <person name="Okagaki L.H."/>
            <person name="Nunes C.C."/>
            <person name="Sailsbery J."/>
            <person name="Clay B."/>
            <person name="Brown D."/>
            <person name="John T."/>
            <person name="Oh Y."/>
            <person name="Young N."/>
            <person name="Fitzgerald M."/>
            <person name="Haas B.J."/>
            <person name="Zeng Q."/>
            <person name="Young S."/>
            <person name="Adiconis X."/>
            <person name="Fan L."/>
            <person name="Levin J.Z."/>
            <person name="Mitchell T.K."/>
            <person name="Okubara P.A."/>
            <person name="Farman M.L."/>
            <person name="Kohn L.M."/>
            <person name="Birren B."/>
            <person name="Ma L.-J."/>
            <person name="Dean R.A."/>
        </authorList>
    </citation>
    <scope>NUCLEOTIDE SEQUENCE</scope>
    <source>
        <strain evidence="16">R3-111a-1</strain>
    </source>
</reference>
<dbReference type="GO" id="GO:0008420">
    <property type="term" value="F:RNA polymerase II CTD heptapeptide repeat phosphatase activity"/>
    <property type="evidence" value="ECO:0007669"/>
    <property type="project" value="UniProtKB-UniRule"/>
</dbReference>
<protein>
    <recommendedName>
        <fullName evidence="12">RNA polymerase II subunit B1 CTD phosphatase RPAP2 homolog</fullName>
        <ecNumber evidence="12">3.1.3.16</ecNumber>
    </recommendedName>
</protein>
<evidence type="ECO:0000256" key="7">
    <source>
        <dbReference type="ARBA" id="ARBA00022912"/>
    </source>
</evidence>
<evidence type="ECO:0000256" key="6">
    <source>
        <dbReference type="ARBA" id="ARBA00022833"/>
    </source>
</evidence>
<feature type="domain" description="RTR1-type" evidence="14">
    <location>
        <begin position="103"/>
        <end position="190"/>
    </location>
</feature>
<feature type="region of interest" description="Disordered" evidence="13">
    <location>
        <begin position="238"/>
        <end position="297"/>
    </location>
</feature>
<dbReference type="GO" id="GO:0043175">
    <property type="term" value="F:RNA polymerase core enzyme binding"/>
    <property type="evidence" value="ECO:0007669"/>
    <property type="project" value="UniProtKB-UniRule"/>
</dbReference>
<dbReference type="GO" id="GO:0008270">
    <property type="term" value="F:zinc ion binding"/>
    <property type="evidence" value="ECO:0007669"/>
    <property type="project" value="UniProtKB-KW"/>
</dbReference>
<dbReference type="InterPro" id="IPR038534">
    <property type="entry name" value="Rtr1/RPAP2_sf"/>
</dbReference>
<keyword evidence="6 12" id="KW-0862">Zinc</keyword>
<evidence type="ECO:0000256" key="9">
    <source>
        <dbReference type="ARBA" id="ARBA00047761"/>
    </source>
</evidence>
<dbReference type="GeneID" id="20343505"/>
<dbReference type="RefSeq" id="XP_009219089.1">
    <property type="nucleotide sequence ID" value="XM_009220825.1"/>
</dbReference>
<dbReference type="PANTHER" id="PTHR14732">
    <property type="entry name" value="RNA POLYMERASE II SUBUNIT B1 CTD PHOSPHATASE RPAP2-RELATED"/>
    <property type="match status" value="1"/>
</dbReference>
<feature type="compositionally biased region" description="Basic and acidic residues" evidence="13">
    <location>
        <begin position="275"/>
        <end position="297"/>
    </location>
</feature>
<feature type="region of interest" description="Disordered" evidence="13">
    <location>
        <begin position="69"/>
        <end position="93"/>
    </location>
</feature>
<evidence type="ECO:0000256" key="4">
    <source>
        <dbReference type="ARBA" id="ARBA00022771"/>
    </source>
</evidence>
<evidence type="ECO:0000256" key="5">
    <source>
        <dbReference type="ARBA" id="ARBA00022801"/>
    </source>
</evidence>
<keyword evidence="8 12" id="KW-0539">Nucleus</keyword>
<dbReference type="GO" id="GO:0005634">
    <property type="term" value="C:nucleus"/>
    <property type="evidence" value="ECO:0007669"/>
    <property type="project" value="UniProtKB-SubCell"/>
</dbReference>
<comment type="function">
    <text evidence="12">Putative RNA polymerase II subunit B1 C-terminal domain (CTD) phosphatase involved in RNA polymerase II transcription regulation.</text>
</comment>
<evidence type="ECO:0000256" key="13">
    <source>
        <dbReference type="SAM" id="MobiDB-lite"/>
    </source>
</evidence>
<proteinExistence type="inferred from homology"/>
<organism evidence="15">
    <name type="scientific">Gaeumannomyces tritici (strain R3-111a-1)</name>
    <name type="common">Wheat and barley take-all root rot fungus</name>
    <name type="synonym">Gaeumannomyces graminis var. tritici</name>
    <dbReference type="NCBI Taxonomy" id="644352"/>
    <lineage>
        <taxon>Eukaryota</taxon>
        <taxon>Fungi</taxon>
        <taxon>Dikarya</taxon>
        <taxon>Ascomycota</taxon>
        <taxon>Pezizomycotina</taxon>
        <taxon>Sordariomycetes</taxon>
        <taxon>Sordariomycetidae</taxon>
        <taxon>Magnaporthales</taxon>
        <taxon>Magnaporthaceae</taxon>
        <taxon>Gaeumannomyces</taxon>
    </lineage>
</organism>
<dbReference type="PANTHER" id="PTHR14732:SF0">
    <property type="entry name" value="RNA POLYMERASE II SUBUNIT B1 CTD PHOSPHATASE RPAP2-RELATED"/>
    <property type="match status" value="1"/>
</dbReference>
<comment type="similarity">
    <text evidence="2 11 12">Belongs to the RPAP2 family.</text>
</comment>